<feature type="domain" description="Tyr recombinase" evidence="5">
    <location>
        <begin position="189"/>
        <end position="388"/>
    </location>
</feature>
<keyword evidence="1 3" id="KW-0238">DNA-binding</keyword>
<evidence type="ECO:0000256" key="1">
    <source>
        <dbReference type="ARBA" id="ARBA00023125"/>
    </source>
</evidence>
<dbReference type="PANTHER" id="PTHR30349">
    <property type="entry name" value="PHAGE INTEGRASE-RELATED"/>
    <property type="match status" value="1"/>
</dbReference>
<feature type="region of interest" description="Disordered" evidence="4">
    <location>
        <begin position="45"/>
        <end position="64"/>
    </location>
</feature>
<organism evidence="7 8">
    <name type="scientific">Tsukamurella soli</name>
    <dbReference type="NCBI Taxonomy" id="644556"/>
    <lineage>
        <taxon>Bacteria</taxon>
        <taxon>Bacillati</taxon>
        <taxon>Actinomycetota</taxon>
        <taxon>Actinomycetes</taxon>
        <taxon>Mycobacteriales</taxon>
        <taxon>Tsukamurellaceae</taxon>
        <taxon>Tsukamurella</taxon>
    </lineage>
</organism>
<dbReference type="InterPro" id="IPR044068">
    <property type="entry name" value="CB"/>
</dbReference>
<dbReference type="PROSITE" id="PS51900">
    <property type="entry name" value="CB"/>
    <property type="match status" value="1"/>
</dbReference>
<keyword evidence="2" id="KW-0233">DNA recombination</keyword>
<gene>
    <name evidence="7" type="ORF">GCM10023147_12030</name>
</gene>
<dbReference type="SUPFAM" id="SSF56349">
    <property type="entry name" value="DNA breaking-rejoining enzymes"/>
    <property type="match status" value="1"/>
</dbReference>
<dbReference type="Pfam" id="PF00589">
    <property type="entry name" value="Phage_integrase"/>
    <property type="match status" value="1"/>
</dbReference>
<dbReference type="EMBL" id="BAABFR010000013">
    <property type="protein sequence ID" value="GAA4387515.1"/>
    <property type="molecule type" value="Genomic_DNA"/>
</dbReference>
<dbReference type="InterPro" id="IPR013762">
    <property type="entry name" value="Integrase-like_cat_sf"/>
</dbReference>
<dbReference type="PROSITE" id="PS51898">
    <property type="entry name" value="TYR_RECOMBINASE"/>
    <property type="match status" value="1"/>
</dbReference>
<keyword evidence="8" id="KW-1185">Reference proteome</keyword>
<dbReference type="Gene3D" id="1.10.443.10">
    <property type="entry name" value="Intergrase catalytic core"/>
    <property type="match status" value="1"/>
</dbReference>
<reference evidence="8" key="1">
    <citation type="journal article" date="2019" name="Int. J. Syst. Evol. Microbiol.">
        <title>The Global Catalogue of Microorganisms (GCM) 10K type strain sequencing project: providing services to taxonomists for standard genome sequencing and annotation.</title>
        <authorList>
            <consortium name="The Broad Institute Genomics Platform"/>
            <consortium name="The Broad Institute Genome Sequencing Center for Infectious Disease"/>
            <person name="Wu L."/>
            <person name="Ma J."/>
        </authorList>
    </citation>
    <scope>NUCLEOTIDE SEQUENCE [LARGE SCALE GENOMIC DNA]</scope>
    <source>
        <strain evidence="8">JCM 17688</strain>
    </source>
</reference>
<dbReference type="Proteomes" id="UP001500635">
    <property type="component" value="Unassembled WGS sequence"/>
</dbReference>
<dbReference type="PANTHER" id="PTHR30349:SF91">
    <property type="entry name" value="INTA PROTEIN"/>
    <property type="match status" value="1"/>
</dbReference>
<dbReference type="InterPro" id="IPR050090">
    <property type="entry name" value="Tyrosine_recombinase_XerCD"/>
</dbReference>
<evidence type="ECO:0000256" key="3">
    <source>
        <dbReference type="PROSITE-ProRule" id="PRU01248"/>
    </source>
</evidence>
<sequence length="408" mass="45648">MAKIPDYVTVRETAAGRRYEVRIEVGGADGKRRQQRRRFRTLQAAKDAYAEGRGDRSRGTQVSPTELTLRQAIDSYLDALHVRPTTLTGYVCSLRPAVAVLGDRPVQSLRREDFEKLVRDLQAGGVPSTEWRKPLKLRASVQAESGAWKATTIRPMLARLRKVFERLLQDGTVPRNVVALVTPPPAEKFEHQTLTVEQVQTLFRSLETDRLEHLHHLALQLGLRRGELAGLRWENVHLEGAAPHVHIDATRLHTEAGAQEGPPKTEESIRDVPIPSTLLPVLKRARKRSREEQLAAGTEWVGVGHVIHNEFGAAYYPTSLREFWARALRDAKLPHVRLHDARHTCGTLMHLNGVPTAVIAKLLGHTDPAFTQRTYAHSQDDAVTAAMATYAKVLGAKPKPARKSRRKV</sequence>
<proteinExistence type="predicted"/>
<evidence type="ECO:0000313" key="7">
    <source>
        <dbReference type="EMBL" id="GAA4387515.1"/>
    </source>
</evidence>
<comment type="caution">
    <text evidence="7">The sequence shown here is derived from an EMBL/GenBank/DDBJ whole genome shotgun (WGS) entry which is preliminary data.</text>
</comment>
<evidence type="ECO:0000259" key="6">
    <source>
        <dbReference type="PROSITE" id="PS51900"/>
    </source>
</evidence>
<dbReference type="InterPro" id="IPR011010">
    <property type="entry name" value="DNA_brk_join_enz"/>
</dbReference>
<dbReference type="InterPro" id="IPR002104">
    <property type="entry name" value="Integrase_catalytic"/>
</dbReference>
<accession>A0ABP8J9X8</accession>
<dbReference type="Gene3D" id="1.10.150.130">
    <property type="match status" value="1"/>
</dbReference>
<dbReference type="InterPro" id="IPR010998">
    <property type="entry name" value="Integrase_recombinase_N"/>
</dbReference>
<dbReference type="RefSeq" id="WP_344992342.1">
    <property type="nucleotide sequence ID" value="NZ_BAABFR010000013.1"/>
</dbReference>
<name>A0ABP8J9X8_9ACTN</name>
<evidence type="ECO:0000259" key="5">
    <source>
        <dbReference type="PROSITE" id="PS51898"/>
    </source>
</evidence>
<evidence type="ECO:0000256" key="2">
    <source>
        <dbReference type="ARBA" id="ARBA00023172"/>
    </source>
</evidence>
<feature type="domain" description="Core-binding (CB)" evidence="6">
    <location>
        <begin position="67"/>
        <end position="168"/>
    </location>
</feature>
<evidence type="ECO:0000313" key="8">
    <source>
        <dbReference type="Proteomes" id="UP001500635"/>
    </source>
</evidence>
<dbReference type="CDD" id="cd01189">
    <property type="entry name" value="INT_ICEBs1_C_like"/>
    <property type="match status" value="1"/>
</dbReference>
<evidence type="ECO:0000256" key="4">
    <source>
        <dbReference type="SAM" id="MobiDB-lite"/>
    </source>
</evidence>
<feature type="compositionally biased region" description="Basic and acidic residues" evidence="4">
    <location>
        <begin position="48"/>
        <end position="58"/>
    </location>
</feature>
<protein>
    <submittedName>
        <fullName evidence="7">Site-specific integrase</fullName>
    </submittedName>
</protein>